<evidence type="ECO:0000256" key="5">
    <source>
        <dbReference type="ARBA" id="ARBA00023014"/>
    </source>
</evidence>
<dbReference type="SFLD" id="SFLDS00029">
    <property type="entry name" value="Radical_SAM"/>
    <property type="match status" value="1"/>
</dbReference>
<dbReference type="PANTHER" id="PTHR11228:SF34">
    <property type="entry name" value="TUNGSTEN-CONTAINING ALDEHYDE FERREDOXIN OXIDOREDUCTASE COFACTOR MODIFYING PROTEIN"/>
    <property type="match status" value="1"/>
</dbReference>
<dbReference type="PANTHER" id="PTHR11228">
    <property type="entry name" value="RADICAL SAM DOMAIN PROTEIN"/>
    <property type="match status" value="1"/>
</dbReference>
<keyword evidence="3" id="KW-0479">Metal-binding</keyword>
<evidence type="ECO:0000256" key="1">
    <source>
        <dbReference type="ARBA" id="ARBA00001966"/>
    </source>
</evidence>
<evidence type="ECO:0000259" key="6">
    <source>
        <dbReference type="PROSITE" id="PS51918"/>
    </source>
</evidence>
<comment type="caution">
    <text evidence="7">The sequence shown here is derived from an EMBL/GenBank/DDBJ whole genome shotgun (WGS) entry which is preliminary data.</text>
</comment>
<feature type="domain" description="Radical SAM core" evidence="6">
    <location>
        <begin position="1"/>
        <end position="225"/>
    </location>
</feature>
<dbReference type="CDD" id="cd01335">
    <property type="entry name" value="Radical_SAM"/>
    <property type="match status" value="1"/>
</dbReference>
<organism evidence="7 8">
    <name type="scientific">Pseudoxanthomonas daejeonensis</name>
    <dbReference type="NCBI Taxonomy" id="266062"/>
    <lineage>
        <taxon>Bacteria</taxon>
        <taxon>Pseudomonadati</taxon>
        <taxon>Pseudomonadota</taxon>
        <taxon>Gammaproteobacteria</taxon>
        <taxon>Lysobacterales</taxon>
        <taxon>Lysobacteraceae</taxon>
        <taxon>Pseudoxanthomonas</taxon>
    </lineage>
</organism>
<accession>A0ABQ6Z7A7</accession>
<sequence>MIVLWRLTKLCNLACGFCAYDRRVPQPRVQSLPAEVERLAALFGAYRESVGQPVLLSWLGGEPMLWPGVLDLSGRLKRQFGLRTSITTNGTRSWQPSSAQALSESFDEITFSVDALETTHERLRGWPGGMARLAEGIQRLANLRRPGSGPLLRANVVLMRDTLPEFAELCMRLADWGIQEITFNQLGGRDRPDFHRAQALGLPDISRLRELLPPLVAALADRGVRLHADTSYVARLEATAAGRPVAVTECEARRPTIFIDEFARIAACSFTLDSHSLSSDSVRTISDIAELRDRLAARRRSAPAAVCNDCPSTQVFAKFGT</sequence>
<gene>
    <name evidence="7" type="ORF">CSC65_08435</name>
</gene>
<dbReference type="PROSITE" id="PS51918">
    <property type="entry name" value="RADICAL_SAM"/>
    <property type="match status" value="1"/>
</dbReference>
<protein>
    <recommendedName>
        <fullName evidence="6">Radical SAM core domain-containing protein</fullName>
    </recommendedName>
</protein>
<dbReference type="Gene3D" id="3.20.20.70">
    <property type="entry name" value="Aldolase class I"/>
    <property type="match status" value="1"/>
</dbReference>
<keyword evidence="2" id="KW-0949">S-adenosyl-L-methionine</keyword>
<dbReference type="SUPFAM" id="SSF102114">
    <property type="entry name" value="Radical SAM enzymes"/>
    <property type="match status" value="1"/>
</dbReference>
<dbReference type="InterPro" id="IPR050377">
    <property type="entry name" value="Radical_SAM_PqqE_MftC-like"/>
</dbReference>
<dbReference type="RefSeq" id="WP_162410143.1">
    <property type="nucleotide sequence ID" value="NZ_PDWN01000007.1"/>
</dbReference>
<dbReference type="EMBL" id="PDWN01000007">
    <property type="protein sequence ID" value="KAF1694713.1"/>
    <property type="molecule type" value="Genomic_DNA"/>
</dbReference>
<dbReference type="InterPro" id="IPR007197">
    <property type="entry name" value="rSAM"/>
</dbReference>
<dbReference type="Pfam" id="PF04055">
    <property type="entry name" value="Radical_SAM"/>
    <property type="match status" value="1"/>
</dbReference>
<dbReference type="InterPro" id="IPR058240">
    <property type="entry name" value="rSAM_sf"/>
</dbReference>
<keyword evidence="8" id="KW-1185">Reference proteome</keyword>
<evidence type="ECO:0000256" key="2">
    <source>
        <dbReference type="ARBA" id="ARBA00022691"/>
    </source>
</evidence>
<keyword evidence="4" id="KW-0408">Iron</keyword>
<evidence type="ECO:0000313" key="7">
    <source>
        <dbReference type="EMBL" id="KAF1694713.1"/>
    </source>
</evidence>
<comment type="cofactor">
    <cofactor evidence="1">
        <name>[4Fe-4S] cluster</name>
        <dbReference type="ChEBI" id="CHEBI:49883"/>
    </cofactor>
</comment>
<evidence type="ECO:0000313" key="8">
    <source>
        <dbReference type="Proteomes" id="UP000788419"/>
    </source>
</evidence>
<dbReference type="Proteomes" id="UP000788419">
    <property type="component" value="Unassembled WGS sequence"/>
</dbReference>
<dbReference type="InterPro" id="IPR013785">
    <property type="entry name" value="Aldolase_TIM"/>
</dbReference>
<keyword evidence="5" id="KW-0411">Iron-sulfur</keyword>
<dbReference type="SFLD" id="SFLDG01067">
    <property type="entry name" value="SPASM/twitch_domain_containing"/>
    <property type="match status" value="1"/>
</dbReference>
<proteinExistence type="predicted"/>
<evidence type="ECO:0000256" key="3">
    <source>
        <dbReference type="ARBA" id="ARBA00022723"/>
    </source>
</evidence>
<name>A0ABQ6Z7A7_9GAMM</name>
<reference evidence="7 8" key="1">
    <citation type="submission" date="2017-10" db="EMBL/GenBank/DDBJ databases">
        <title>Whole genome sequencing of members of genus Pseudoxanthomonas.</title>
        <authorList>
            <person name="Kumar S."/>
            <person name="Bansal K."/>
            <person name="Kaur A."/>
            <person name="Patil P."/>
            <person name="Sharma S."/>
            <person name="Patil P.B."/>
        </authorList>
    </citation>
    <scope>NUCLEOTIDE SEQUENCE [LARGE SCALE GENOMIC DNA]</scope>
    <source>
        <strain evidence="7 8">DSM 17801</strain>
    </source>
</reference>
<evidence type="ECO:0000256" key="4">
    <source>
        <dbReference type="ARBA" id="ARBA00023004"/>
    </source>
</evidence>